<dbReference type="InterPro" id="IPR002347">
    <property type="entry name" value="SDR_fam"/>
</dbReference>
<dbReference type="InterPro" id="IPR036291">
    <property type="entry name" value="NAD(P)-bd_dom_sf"/>
</dbReference>
<proteinExistence type="inferred from homology"/>
<dbReference type="Proteomes" id="UP000551878">
    <property type="component" value="Unassembled WGS sequence"/>
</dbReference>
<dbReference type="AlphaFoldDB" id="A0A840QQW7"/>
<evidence type="ECO:0000256" key="1">
    <source>
        <dbReference type="ARBA" id="ARBA00006484"/>
    </source>
</evidence>
<protein>
    <submittedName>
        <fullName evidence="3">NAD(P)-dependent dehydrogenase (Short-subunit alcohol dehydrogenase family)</fullName>
    </submittedName>
</protein>
<gene>
    <name evidence="3" type="ORF">HNQ41_001910</name>
</gene>
<name>A0A840QQW7_9BACI</name>
<accession>A0A840QQW7</accession>
<dbReference type="Pfam" id="PF13561">
    <property type="entry name" value="adh_short_C2"/>
    <property type="match status" value="1"/>
</dbReference>
<evidence type="ECO:0000313" key="3">
    <source>
        <dbReference type="EMBL" id="MBB5173721.1"/>
    </source>
</evidence>
<dbReference type="EMBL" id="JACHHB010000007">
    <property type="protein sequence ID" value="MBB5173721.1"/>
    <property type="molecule type" value="Genomic_DNA"/>
</dbReference>
<dbReference type="GO" id="GO:0016614">
    <property type="term" value="F:oxidoreductase activity, acting on CH-OH group of donors"/>
    <property type="evidence" value="ECO:0007669"/>
    <property type="project" value="UniProtKB-ARBA"/>
</dbReference>
<dbReference type="PANTHER" id="PTHR48107">
    <property type="entry name" value="NADPH-DEPENDENT ALDEHYDE REDUCTASE-LIKE PROTEIN, CHLOROPLASTIC-RELATED"/>
    <property type="match status" value="1"/>
</dbReference>
<keyword evidence="2" id="KW-0560">Oxidoreductase</keyword>
<reference evidence="3 4" key="1">
    <citation type="submission" date="2020-08" db="EMBL/GenBank/DDBJ databases">
        <title>Genomic Encyclopedia of Type Strains, Phase IV (KMG-IV): sequencing the most valuable type-strain genomes for metagenomic binning, comparative biology and taxonomic classification.</title>
        <authorList>
            <person name="Goeker M."/>
        </authorList>
    </citation>
    <scope>NUCLEOTIDE SEQUENCE [LARGE SCALE GENOMIC DNA]</scope>
    <source>
        <strain evidence="3 4">DSM 24696</strain>
    </source>
</reference>
<keyword evidence="4" id="KW-1185">Reference proteome</keyword>
<evidence type="ECO:0000256" key="2">
    <source>
        <dbReference type="ARBA" id="ARBA00023002"/>
    </source>
</evidence>
<comment type="caution">
    <text evidence="3">The sequence shown here is derived from an EMBL/GenBank/DDBJ whole genome shotgun (WGS) entry which is preliminary data.</text>
</comment>
<comment type="similarity">
    <text evidence="1">Belongs to the short-chain dehydrogenases/reductases (SDR) family.</text>
</comment>
<dbReference type="PRINTS" id="PR00081">
    <property type="entry name" value="GDHRDH"/>
</dbReference>
<dbReference type="Gene3D" id="3.40.50.720">
    <property type="entry name" value="NAD(P)-binding Rossmann-like Domain"/>
    <property type="match status" value="1"/>
</dbReference>
<dbReference type="SUPFAM" id="SSF51735">
    <property type="entry name" value="NAD(P)-binding Rossmann-fold domains"/>
    <property type="match status" value="1"/>
</dbReference>
<sequence>MSNANHFIVKTEKIPVQFPPQHQPFQPGVEWMMEPRPIAESVHYQGSGKLEGKVAVISGGDSGIGKAVAIAFAKEGAHIVVVYLNEHDDAMETKKRIRQLGKQCLLISGDLGFEETSFYVVNQTMERFGQIDVVVNNCAASYPKDSIREITAEQLYRVFQSNVFSYFFLTKAALPFLKKGSSIINTASEGAYDGHRGNLDYSTTKGANVTFTRSLSLDLVDQGIRVNGVAPGPIWTPLIPSSFPAEDMMTFGYGTPMKRAGQPYELAPAYVYLASEDSRYVTGQIVHVNGGMINGS</sequence>
<evidence type="ECO:0000313" key="4">
    <source>
        <dbReference type="Proteomes" id="UP000551878"/>
    </source>
</evidence>
<dbReference type="FunFam" id="3.40.50.720:FF:000084">
    <property type="entry name" value="Short-chain dehydrogenase reductase"/>
    <property type="match status" value="1"/>
</dbReference>
<dbReference type="PANTHER" id="PTHR48107:SF16">
    <property type="entry name" value="NADPH-DEPENDENT ALDEHYDE REDUCTASE 1, CHLOROPLASTIC"/>
    <property type="match status" value="1"/>
</dbReference>
<dbReference type="RefSeq" id="WP_184664157.1">
    <property type="nucleotide sequence ID" value="NZ_JACHHB010000007.1"/>
</dbReference>
<dbReference type="GO" id="GO:0008206">
    <property type="term" value="P:bile acid metabolic process"/>
    <property type="evidence" value="ECO:0007669"/>
    <property type="project" value="UniProtKB-ARBA"/>
</dbReference>
<dbReference type="PRINTS" id="PR00080">
    <property type="entry name" value="SDRFAMILY"/>
</dbReference>
<organism evidence="3 4">
    <name type="scientific">Texcoconibacillus texcoconensis</name>
    <dbReference type="NCBI Taxonomy" id="1095777"/>
    <lineage>
        <taxon>Bacteria</taxon>
        <taxon>Bacillati</taxon>
        <taxon>Bacillota</taxon>
        <taxon>Bacilli</taxon>
        <taxon>Bacillales</taxon>
        <taxon>Bacillaceae</taxon>
        <taxon>Texcoconibacillus</taxon>
    </lineage>
</organism>